<feature type="signal peptide" evidence="7">
    <location>
        <begin position="1"/>
        <end position="32"/>
    </location>
</feature>
<organism evidence="9 10">
    <name type="scientific">Mucilaginibacter gotjawali</name>
    <dbReference type="NCBI Taxonomy" id="1550579"/>
    <lineage>
        <taxon>Bacteria</taxon>
        <taxon>Pseudomonadati</taxon>
        <taxon>Bacteroidota</taxon>
        <taxon>Sphingobacteriia</taxon>
        <taxon>Sphingobacteriales</taxon>
        <taxon>Sphingobacteriaceae</taxon>
        <taxon>Mucilaginibacter</taxon>
    </lineage>
</organism>
<evidence type="ECO:0000256" key="4">
    <source>
        <dbReference type="ARBA" id="ARBA00012556"/>
    </source>
</evidence>
<feature type="domain" description="Glycoside hydrolase family 2" evidence="8">
    <location>
        <begin position="48"/>
        <end position="149"/>
    </location>
</feature>
<proteinExistence type="inferred from homology"/>
<evidence type="ECO:0000256" key="7">
    <source>
        <dbReference type="RuleBase" id="RU361192"/>
    </source>
</evidence>
<sequence>MLHNMYTIPFPGLKRCGLLVFLMLFAAGTLQAQQNRWKPKPPGVPSEIQITPYKTTMIANGKDEALINVKIIDSKGDSLANAQIPVVLHLSGDAKIVNIMDAGDFAAIPHTDTSWQINVHGSCRLILRAGTTLSKIKLEAKADSLYTGSTEIHTVQLGIAHVVTRDKYKPKKVTDKILGADISFLPQLESRGMKFSDKGVQGDAMEIMKAHGFNYIRLRIFVDPAQPKGYSPVKGFCDLEHTKQMAKRIKAAGMKFLLDFHYSDYWADPQQQNKPAAWAGEDFPAVKTSLYNYTVDVMQQLKDQGTAPDMVQVGNEINHGMVWPDGAIGSLDSLAQLIYEGVKGVQKVSPNTIIMLHIALGGQNAEARFFLDNMKERNVPFDVIGLSYYPKWHGTPADLKYNMADLAKRYPQQVMVAEYSQLKREVNDIAFNVPNGKAVGSFIWEPLSTWEGIFDKDGKANDYLDVVYPEIAGKYLNH</sequence>
<dbReference type="Pfam" id="PF07745">
    <property type="entry name" value="Glyco_hydro_53"/>
    <property type="match status" value="1"/>
</dbReference>
<dbReference type="Gene3D" id="2.60.40.10">
    <property type="entry name" value="Immunoglobulins"/>
    <property type="match status" value="1"/>
</dbReference>
<comment type="similarity">
    <text evidence="2">Belongs to the glycosyl hydrolase 2 family.</text>
</comment>
<keyword evidence="5 7" id="KW-0378">Hydrolase</keyword>
<dbReference type="GO" id="GO:0015926">
    <property type="term" value="F:glucosidase activity"/>
    <property type="evidence" value="ECO:0007669"/>
    <property type="project" value="InterPro"/>
</dbReference>
<keyword evidence="7" id="KW-0732">Signal</keyword>
<dbReference type="SUPFAM" id="SSF51445">
    <property type="entry name" value="(Trans)glycosidases"/>
    <property type="match status" value="1"/>
</dbReference>
<dbReference type="InterPro" id="IPR013783">
    <property type="entry name" value="Ig-like_fold"/>
</dbReference>
<dbReference type="Proteomes" id="UP000539265">
    <property type="component" value="Unassembled WGS sequence"/>
</dbReference>
<feature type="chain" id="PRO_5033099103" description="Arabinogalactan endo-beta-1,4-galactanase" evidence="7">
    <location>
        <begin position="33"/>
        <end position="478"/>
    </location>
</feature>
<evidence type="ECO:0000259" key="8">
    <source>
        <dbReference type="Pfam" id="PF18565"/>
    </source>
</evidence>
<reference evidence="9" key="1">
    <citation type="submission" date="2020-08" db="EMBL/GenBank/DDBJ databases">
        <title>Genomic Encyclopedia of Type Strains, Phase III (KMG-III): the genomes of soil and plant-associated and newly described type strains.</title>
        <authorList>
            <person name="Whitman W."/>
        </authorList>
    </citation>
    <scope>NUCLEOTIDE SEQUENCE [LARGE SCALE GENOMIC DNA]</scope>
    <source>
        <strain evidence="9">CECT 8628</strain>
    </source>
</reference>
<dbReference type="PANTHER" id="PTHR34983">
    <property type="entry name" value="ARABINOGALACTAN ENDO-BETA-1,4-GALACTANASE A"/>
    <property type="match status" value="1"/>
</dbReference>
<dbReference type="EMBL" id="JACHWX010000003">
    <property type="protein sequence ID" value="MBB3055065.1"/>
    <property type="molecule type" value="Genomic_DNA"/>
</dbReference>
<evidence type="ECO:0000256" key="6">
    <source>
        <dbReference type="ARBA" id="ARBA00023295"/>
    </source>
</evidence>
<evidence type="ECO:0000256" key="3">
    <source>
        <dbReference type="ARBA" id="ARBA00010687"/>
    </source>
</evidence>
<protein>
    <recommendedName>
        <fullName evidence="4 7">Arabinogalactan endo-beta-1,4-galactanase</fullName>
        <ecNumber evidence="4 7">3.2.1.89</ecNumber>
    </recommendedName>
</protein>
<dbReference type="GO" id="GO:0031218">
    <property type="term" value="F:arabinogalactan endo-1,4-beta-galactosidase activity"/>
    <property type="evidence" value="ECO:0007669"/>
    <property type="project" value="UniProtKB-EC"/>
</dbReference>
<dbReference type="RefSeq" id="WP_096355040.1">
    <property type="nucleotide sequence ID" value="NZ_AP017313.1"/>
</dbReference>
<evidence type="ECO:0000313" key="10">
    <source>
        <dbReference type="Proteomes" id="UP000539265"/>
    </source>
</evidence>
<dbReference type="Pfam" id="PF18565">
    <property type="entry name" value="Glyco_hydro2_C5"/>
    <property type="match status" value="1"/>
</dbReference>
<dbReference type="EC" id="3.2.1.89" evidence="4 7"/>
<dbReference type="Gene3D" id="3.20.20.80">
    <property type="entry name" value="Glycosidases"/>
    <property type="match status" value="1"/>
</dbReference>
<evidence type="ECO:0000313" key="9">
    <source>
        <dbReference type="EMBL" id="MBB3055065.1"/>
    </source>
</evidence>
<dbReference type="InterPro" id="IPR017853">
    <property type="entry name" value="GH"/>
</dbReference>
<dbReference type="PANTHER" id="PTHR34983:SF1">
    <property type="entry name" value="ARABINOGALACTAN ENDO-BETA-1,4-GALACTANASE A"/>
    <property type="match status" value="1"/>
</dbReference>
<dbReference type="InterPro" id="IPR040605">
    <property type="entry name" value="Glyco_hydro2_dom5"/>
</dbReference>
<accession>A0A839SAJ2</accession>
<evidence type="ECO:0000256" key="5">
    <source>
        <dbReference type="ARBA" id="ARBA00022801"/>
    </source>
</evidence>
<dbReference type="AlphaFoldDB" id="A0A839SAJ2"/>
<dbReference type="InterPro" id="IPR011683">
    <property type="entry name" value="Glyco_hydro_53"/>
</dbReference>
<name>A0A839SAJ2_9SPHI</name>
<dbReference type="GO" id="GO:0045490">
    <property type="term" value="P:pectin catabolic process"/>
    <property type="evidence" value="ECO:0007669"/>
    <property type="project" value="TreeGrafter"/>
</dbReference>
<evidence type="ECO:0000256" key="1">
    <source>
        <dbReference type="ARBA" id="ARBA00001695"/>
    </source>
</evidence>
<gene>
    <name evidence="9" type="ORF">FHS11_001482</name>
</gene>
<keyword evidence="10" id="KW-1185">Reference proteome</keyword>
<keyword evidence="6 7" id="KW-0326">Glycosidase</keyword>
<dbReference type="OrthoDB" id="9768786at2"/>
<evidence type="ECO:0000256" key="2">
    <source>
        <dbReference type="ARBA" id="ARBA00007401"/>
    </source>
</evidence>
<comment type="catalytic activity">
    <reaction evidence="1 7">
        <text>The enzyme specifically hydrolyzes (1-&gt;4)-beta-D-galactosidic linkages in type I arabinogalactans.</text>
        <dbReference type="EC" id="3.2.1.89"/>
    </reaction>
</comment>
<comment type="caution">
    <text evidence="9">The sequence shown here is derived from an EMBL/GenBank/DDBJ whole genome shotgun (WGS) entry which is preliminary data.</text>
</comment>
<comment type="similarity">
    <text evidence="3 7">Belongs to the glycosyl hydrolase 53 family.</text>
</comment>